<sequence length="90" mass="9395">MLPLPETAVGNLRLWSYLGVPATLIIIEVIPFLVLADDDDDDDEDDGNGGFGNGENMANDADDMVDESVASSGGVGGCVGGKVKKERRGQ</sequence>
<feature type="transmembrane region" description="Helical" evidence="2">
    <location>
        <begin position="14"/>
        <end position="35"/>
    </location>
</feature>
<evidence type="ECO:0000256" key="1">
    <source>
        <dbReference type="SAM" id="MobiDB-lite"/>
    </source>
</evidence>
<keyword evidence="2" id="KW-0472">Membrane</keyword>
<keyword evidence="2" id="KW-0812">Transmembrane</keyword>
<dbReference type="Proteomes" id="UP000282613">
    <property type="component" value="Unassembled WGS sequence"/>
</dbReference>
<gene>
    <name evidence="3" type="ORF">TASK_LOCUS9696</name>
</gene>
<dbReference type="EMBL" id="UYRS01019367">
    <property type="protein sequence ID" value="VDK44926.1"/>
    <property type="molecule type" value="Genomic_DNA"/>
</dbReference>
<evidence type="ECO:0000313" key="4">
    <source>
        <dbReference type="Proteomes" id="UP000282613"/>
    </source>
</evidence>
<feature type="compositionally biased region" description="Acidic residues" evidence="1">
    <location>
        <begin position="37"/>
        <end position="47"/>
    </location>
</feature>
<dbReference type="AlphaFoldDB" id="A0A0R3WFQ2"/>
<name>A0A0R3WFQ2_TAEAS</name>
<keyword evidence="4" id="KW-1185">Reference proteome</keyword>
<reference evidence="5" key="1">
    <citation type="submission" date="2017-02" db="UniProtKB">
        <authorList>
            <consortium name="WormBaseParasite"/>
        </authorList>
    </citation>
    <scope>IDENTIFICATION</scope>
</reference>
<feature type="region of interest" description="Disordered" evidence="1">
    <location>
        <begin position="37"/>
        <end position="90"/>
    </location>
</feature>
<reference evidence="3 4" key="2">
    <citation type="submission" date="2018-11" db="EMBL/GenBank/DDBJ databases">
        <authorList>
            <consortium name="Pathogen Informatics"/>
        </authorList>
    </citation>
    <scope>NUCLEOTIDE SEQUENCE [LARGE SCALE GENOMIC DNA]</scope>
</reference>
<dbReference type="WBParaSite" id="TASK_0000969501-mRNA-1">
    <property type="protein sequence ID" value="TASK_0000969501-mRNA-1"/>
    <property type="gene ID" value="TASK_0000969501"/>
</dbReference>
<proteinExistence type="predicted"/>
<evidence type="ECO:0000313" key="3">
    <source>
        <dbReference type="EMBL" id="VDK44926.1"/>
    </source>
</evidence>
<keyword evidence="2" id="KW-1133">Transmembrane helix</keyword>
<accession>A0A0R3WFQ2</accession>
<dbReference type="STRING" id="60517.A0A0R3WFQ2"/>
<organism evidence="5">
    <name type="scientific">Taenia asiatica</name>
    <name type="common">Asian tapeworm</name>
    <dbReference type="NCBI Taxonomy" id="60517"/>
    <lineage>
        <taxon>Eukaryota</taxon>
        <taxon>Metazoa</taxon>
        <taxon>Spiralia</taxon>
        <taxon>Lophotrochozoa</taxon>
        <taxon>Platyhelminthes</taxon>
        <taxon>Cestoda</taxon>
        <taxon>Eucestoda</taxon>
        <taxon>Cyclophyllidea</taxon>
        <taxon>Taeniidae</taxon>
        <taxon>Taenia</taxon>
    </lineage>
</organism>
<evidence type="ECO:0000256" key="2">
    <source>
        <dbReference type="SAM" id="Phobius"/>
    </source>
</evidence>
<dbReference type="OrthoDB" id="6284175at2759"/>
<protein>
    <submittedName>
        <fullName evidence="3 5">Uncharacterized protein</fullName>
    </submittedName>
</protein>
<evidence type="ECO:0000313" key="5">
    <source>
        <dbReference type="WBParaSite" id="TASK_0000969501-mRNA-1"/>
    </source>
</evidence>